<dbReference type="GO" id="GO:0046872">
    <property type="term" value="F:metal ion binding"/>
    <property type="evidence" value="ECO:0007669"/>
    <property type="project" value="UniProtKB-KW"/>
</dbReference>
<dbReference type="WBParaSite" id="PSAMB.scaffold4567size14206.g24633.t1">
    <property type="protein sequence ID" value="PSAMB.scaffold4567size14206.g24633.t1"/>
    <property type="gene ID" value="PSAMB.scaffold4567size14206.g24633"/>
</dbReference>
<accession>A0A914WLU3</accession>
<evidence type="ECO:0000256" key="2">
    <source>
        <dbReference type="ARBA" id="ARBA00022837"/>
    </source>
</evidence>
<organism evidence="5 6">
    <name type="scientific">Plectus sambesii</name>
    <dbReference type="NCBI Taxonomy" id="2011161"/>
    <lineage>
        <taxon>Eukaryota</taxon>
        <taxon>Metazoa</taxon>
        <taxon>Ecdysozoa</taxon>
        <taxon>Nematoda</taxon>
        <taxon>Chromadorea</taxon>
        <taxon>Plectida</taxon>
        <taxon>Plectina</taxon>
        <taxon>Plectoidea</taxon>
        <taxon>Plectidae</taxon>
        <taxon>Plectus</taxon>
    </lineage>
</organism>
<dbReference type="AlphaFoldDB" id="A0A914WLU3"/>
<keyword evidence="2" id="KW-0106">Calcium</keyword>
<dbReference type="PANTHER" id="PTHR10342:SF274">
    <property type="entry name" value="ARYLSULFATASE B"/>
    <property type="match status" value="1"/>
</dbReference>
<dbReference type="GO" id="GO:0008484">
    <property type="term" value="F:sulfuric ester hydrolase activity"/>
    <property type="evidence" value="ECO:0007669"/>
    <property type="project" value="InterPro"/>
</dbReference>
<keyword evidence="1" id="KW-0479">Metal-binding</keyword>
<keyword evidence="5" id="KW-1185">Reference proteome</keyword>
<feature type="region of interest" description="Disordered" evidence="4">
    <location>
        <begin position="115"/>
        <end position="140"/>
    </location>
</feature>
<keyword evidence="3" id="KW-0325">Glycoprotein</keyword>
<dbReference type="SUPFAM" id="SSF53649">
    <property type="entry name" value="Alkaline phosphatase-like"/>
    <property type="match status" value="1"/>
</dbReference>
<evidence type="ECO:0000256" key="1">
    <source>
        <dbReference type="ARBA" id="ARBA00022723"/>
    </source>
</evidence>
<evidence type="ECO:0000313" key="6">
    <source>
        <dbReference type="WBParaSite" id="PSAMB.scaffold4567size14206.g24633.t1"/>
    </source>
</evidence>
<dbReference type="InterPro" id="IPR047115">
    <property type="entry name" value="ARSB"/>
</dbReference>
<evidence type="ECO:0000256" key="4">
    <source>
        <dbReference type="SAM" id="MobiDB-lite"/>
    </source>
</evidence>
<dbReference type="InterPro" id="IPR017850">
    <property type="entry name" value="Alkaline_phosphatase_core_sf"/>
</dbReference>
<evidence type="ECO:0000256" key="3">
    <source>
        <dbReference type="ARBA" id="ARBA00023180"/>
    </source>
</evidence>
<proteinExistence type="predicted"/>
<name>A0A914WLU3_9BILA</name>
<dbReference type="PANTHER" id="PTHR10342">
    <property type="entry name" value="ARYLSULFATASE"/>
    <property type="match status" value="1"/>
</dbReference>
<sequence>MSGIKLDGYGDGYNYWPMIANDSDIFERERFVYNIDGSSGAIREGRYKLIVGDPGRPADWAKPTEVGIIGPPLNQSLWLFDIATDPLEKRDLSRLEPRVVERMLEQFEAIAKTASPNIHMPPDPRGDPARFNGTFASGWC</sequence>
<dbReference type="Gene3D" id="3.30.1120.10">
    <property type="match status" value="1"/>
</dbReference>
<evidence type="ECO:0000313" key="5">
    <source>
        <dbReference type="Proteomes" id="UP000887566"/>
    </source>
</evidence>
<reference evidence="6" key="1">
    <citation type="submission" date="2022-11" db="UniProtKB">
        <authorList>
            <consortium name="WormBaseParasite"/>
        </authorList>
    </citation>
    <scope>IDENTIFICATION</scope>
</reference>
<dbReference type="Proteomes" id="UP000887566">
    <property type="component" value="Unplaced"/>
</dbReference>
<protein>
    <submittedName>
        <fullName evidence="6">Arylsulfatase</fullName>
    </submittedName>
</protein>